<keyword evidence="1" id="KW-0812">Transmembrane</keyword>
<dbReference type="HOGENOM" id="CLU_2210549_0_0_1"/>
<reference key="2">
    <citation type="submission" date="2011-05" db="EMBL/GenBank/DDBJ databases">
        <title>The Genome Sequence of Magnaporthe oryzae 70-15.</title>
        <authorList>
            <consortium name="The Broad Institute Genome Sequencing Platform"/>
            <person name="Ma L.-J."/>
            <person name="Dead R."/>
            <person name="Young S.K."/>
            <person name="Zeng Q."/>
            <person name="Gargeya S."/>
            <person name="Fitzgerald M."/>
            <person name="Haas B."/>
            <person name="Abouelleil A."/>
            <person name="Alvarado L."/>
            <person name="Arachchi H.M."/>
            <person name="Berlin A."/>
            <person name="Brown A."/>
            <person name="Chapman S.B."/>
            <person name="Chen Z."/>
            <person name="Dunbar C."/>
            <person name="Freedman E."/>
            <person name="Gearin G."/>
            <person name="Gellesch M."/>
            <person name="Goldberg J."/>
            <person name="Griggs A."/>
            <person name="Gujja S."/>
            <person name="Heiman D."/>
            <person name="Howarth C."/>
            <person name="Larson L."/>
            <person name="Lui A."/>
            <person name="MacDonald P.J.P."/>
            <person name="Mehta T."/>
            <person name="Montmayeur A."/>
            <person name="Murphy C."/>
            <person name="Neiman D."/>
            <person name="Pearson M."/>
            <person name="Priest M."/>
            <person name="Roberts A."/>
            <person name="Saif S."/>
            <person name="Shea T."/>
            <person name="Shenoy N."/>
            <person name="Sisk P."/>
            <person name="Stolte C."/>
            <person name="Sykes S."/>
            <person name="Yandava C."/>
            <person name="Wortman J."/>
            <person name="Nusbaum C."/>
            <person name="Birren B."/>
        </authorList>
    </citation>
    <scope>NUCLEOTIDE SEQUENCE</scope>
    <source>
        <strain>70-15</strain>
    </source>
</reference>
<keyword evidence="1" id="KW-0472">Membrane</keyword>
<dbReference type="InParanoid" id="G4MUE2"/>
<dbReference type="EMBL" id="CM001232">
    <property type="protein sequence ID" value="EHA54829.1"/>
    <property type="molecule type" value="Genomic_DNA"/>
</dbReference>
<dbReference type="AlphaFoldDB" id="G4MUE2"/>
<name>G4MUE2_PYRO7</name>
<keyword evidence="2" id="KW-1185">Reference proteome</keyword>
<dbReference type="RefSeq" id="XP_003714636.1">
    <property type="nucleotide sequence ID" value="XM_003714588.1"/>
</dbReference>
<sequence length="107" mass="11880">MLGRIPVRPRWLQDSEPPVLRRRAVPCCLGHPRRRFHPPRHSPAEACAHCSQLALNVWCAHIRECRSSGCVDDVRIPTRDGTAKALLGEEDLAGRGDAKGFSLHNLG</sequence>
<organism evidence="1 2">
    <name type="scientific">Pyricularia oryzae (strain 70-15 / ATCC MYA-4617 / FGSC 8958)</name>
    <name type="common">Rice blast fungus</name>
    <name type="synonym">Magnaporthe oryzae</name>
    <dbReference type="NCBI Taxonomy" id="242507"/>
    <lineage>
        <taxon>Eukaryota</taxon>
        <taxon>Fungi</taxon>
        <taxon>Dikarya</taxon>
        <taxon>Ascomycota</taxon>
        <taxon>Pezizomycotina</taxon>
        <taxon>Sordariomycetes</taxon>
        <taxon>Sordariomycetidae</taxon>
        <taxon>Magnaporthales</taxon>
        <taxon>Pyriculariaceae</taxon>
        <taxon>Pyricularia</taxon>
    </lineage>
</organism>
<accession>G4MUE2</accession>
<dbReference type="GeneID" id="2679292"/>
<reference evidence="1 2" key="1">
    <citation type="journal article" date="2005" name="Nature">
        <title>The genome sequence of the rice blast fungus Magnaporthe grisea.</title>
        <authorList>
            <person name="Dean R.A."/>
            <person name="Talbot N.J."/>
            <person name="Ebbole D.J."/>
            <person name="Farman M.L."/>
            <person name="Mitchell T.K."/>
            <person name="Orbach M.J."/>
            <person name="Thon M."/>
            <person name="Kulkarni R."/>
            <person name="Xu J.R."/>
            <person name="Pan H."/>
            <person name="Read N.D."/>
            <person name="Lee Y.H."/>
            <person name="Carbone I."/>
            <person name="Brown D."/>
            <person name="Oh Y.Y."/>
            <person name="Donofrio N."/>
            <person name="Jeong J.S."/>
            <person name="Soanes D.M."/>
            <person name="Djonovic S."/>
            <person name="Kolomiets E."/>
            <person name="Rehmeyer C."/>
            <person name="Li W."/>
            <person name="Harding M."/>
            <person name="Kim S."/>
            <person name="Lebrun M.H."/>
            <person name="Bohnert H."/>
            <person name="Coughlan S."/>
            <person name="Butler J."/>
            <person name="Calvo S."/>
            <person name="Ma L.J."/>
            <person name="Nicol R."/>
            <person name="Purcell S."/>
            <person name="Nusbaum C."/>
            <person name="Galagan J.E."/>
            <person name="Birren B.W."/>
        </authorList>
    </citation>
    <scope>NUCLEOTIDE SEQUENCE [LARGE SCALE GENOMIC DNA]</scope>
    <source>
        <strain evidence="2">70-15 / ATCC MYA-4617 / FGSC 8958</strain>
    </source>
</reference>
<dbReference type="KEGG" id="mgr:MGG_01651"/>
<protein>
    <submittedName>
        <fullName evidence="1">Transmembrane 14C domain-containing protein</fullName>
    </submittedName>
</protein>
<proteinExistence type="predicted"/>
<dbReference type="Proteomes" id="UP000009058">
    <property type="component" value="Chromosome 2"/>
</dbReference>
<gene>
    <name evidence="1" type="ORF">MGG_01651</name>
</gene>
<evidence type="ECO:0000313" key="1">
    <source>
        <dbReference type="EMBL" id="EHA54829.1"/>
    </source>
</evidence>
<evidence type="ECO:0000313" key="2">
    <source>
        <dbReference type="Proteomes" id="UP000009058"/>
    </source>
</evidence>
<dbReference type="VEuPathDB" id="FungiDB:MGG_01651"/>